<feature type="chain" id="PRO_5013477203" description="DUF680 domain-containing protein" evidence="2">
    <location>
        <begin position="22"/>
        <end position="59"/>
    </location>
</feature>
<evidence type="ECO:0000313" key="3">
    <source>
        <dbReference type="EMBL" id="KYG67690.1"/>
    </source>
</evidence>
<evidence type="ECO:0000313" key="4">
    <source>
        <dbReference type="EMBL" id="KYG69308.1"/>
    </source>
</evidence>
<evidence type="ECO:0000256" key="2">
    <source>
        <dbReference type="SAM" id="SignalP"/>
    </source>
</evidence>
<accession>A0A150WTZ8</accession>
<evidence type="ECO:0008006" key="7">
    <source>
        <dbReference type="Google" id="ProtNLM"/>
    </source>
</evidence>
<feature type="region of interest" description="Disordered" evidence="1">
    <location>
        <begin position="35"/>
        <end position="59"/>
    </location>
</feature>
<dbReference type="RefSeq" id="WP_063206204.1">
    <property type="nucleotide sequence ID" value="NZ_CP168967.1"/>
</dbReference>
<comment type="caution">
    <text evidence="3">The sequence shown here is derived from an EMBL/GenBank/DDBJ whole genome shotgun (WGS) entry which is preliminary data.</text>
</comment>
<evidence type="ECO:0000313" key="6">
    <source>
        <dbReference type="Proteomes" id="UP000075799"/>
    </source>
</evidence>
<name>A0A150WTZ8_BDEBC</name>
<dbReference type="EMBL" id="LUKD01000001">
    <property type="protein sequence ID" value="KYG69308.1"/>
    <property type="molecule type" value="Genomic_DNA"/>
</dbReference>
<protein>
    <recommendedName>
        <fullName evidence="7">DUF680 domain-containing protein</fullName>
    </recommendedName>
</protein>
<dbReference type="AlphaFoldDB" id="A0A150WTZ8"/>
<feature type="signal peptide" evidence="2">
    <location>
        <begin position="1"/>
        <end position="21"/>
    </location>
</feature>
<dbReference type="EMBL" id="LUKF01000007">
    <property type="protein sequence ID" value="KYG67690.1"/>
    <property type="molecule type" value="Genomic_DNA"/>
</dbReference>
<keyword evidence="2" id="KW-0732">Signal</keyword>
<gene>
    <name evidence="3" type="ORF">AZI85_16990</name>
    <name evidence="4" type="ORF">AZI87_08930</name>
</gene>
<reference evidence="5 6" key="1">
    <citation type="submission" date="2016-03" db="EMBL/GenBank/DDBJ databases">
        <authorList>
            <person name="Ploux O."/>
        </authorList>
    </citation>
    <scope>NUCLEOTIDE SEQUENCE [LARGE SCALE GENOMIC DNA]</scope>
    <source>
        <strain evidence="3 5">BER2</strain>
        <strain evidence="4 6">EC13</strain>
    </source>
</reference>
<evidence type="ECO:0000313" key="5">
    <source>
        <dbReference type="Proteomes" id="UP000075391"/>
    </source>
</evidence>
<dbReference type="Proteomes" id="UP000075799">
    <property type="component" value="Unassembled WGS sequence"/>
</dbReference>
<dbReference type="Proteomes" id="UP000075391">
    <property type="component" value="Unassembled WGS sequence"/>
</dbReference>
<evidence type="ECO:0000256" key="1">
    <source>
        <dbReference type="SAM" id="MobiDB-lite"/>
    </source>
</evidence>
<feature type="compositionally biased region" description="Low complexity" evidence="1">
    <location>
        <begin position="41"/>
        <end position="59"/>
    </location>
</feature>
<proteinExistence type="predicted"/>
<sequence>MTITKIITAAIITLSAASSFAGTKCDHKDLGGRFSHTNPPATQTQVVKTATTSTYTGAR</sequence>
<organism evidence="3 5">
    <name type="scientific">Bdellovibrio bacteriovorus</name>
    <dbReference type="NCBI Taxonomy" id="959"/>
    <lineage>
        <taxon>Bacteria</taxon>
        <taxon>Pseudomonadati</taxon>
        <taxon>Bdellovibrionota</taxon>
        <taxon>Bdellovibrionia</taxon>
        <taxon>Bdellovibrionales</taxon>
        <taxon>Pseudobdellovibrionaceae</taxon>
        <taxon>Bdellovibrio</taxon>
    </lineage>
</organism>